<dbReference type="GO" id="GO:0008168">
    <property type="term" value="F:methyltransferase activity"/>
    <property type="evidence" value="ECO:0007669"/>
    <property type="project" value="UniProtKB-KW"/>
</dbReference>
<dbReference type="SUPFAM" id="SSF53335">
    <property type="entry name" value="S-adenosyl-L-methionine-dependent methyltransferases"/>
    <property type="match status" value="1"/>
</dbReference>
<dbReference type="InterPro" id="IPR016874">
    <property type="entry name" value="TcmP-like"/>
</dbReference>
<evidence type="ECO:0000313" key="4">
    <source>
        <dbReference type="Proteomes" id="UP000198660"/>
    </source>
</evidence>
<protein>
    <submittedName>
        <fullName evidence="3">O-Methyltransferase involved in polyketide biosynthesis</fullName>
    </submittedName>
</protein>
<dbReference type="Gene3D" id="3.40.50.150">
    <property type="entry name" value="Vaccinia Virus protein VP39"/>
    <property type="match status" value="1"/>
</dbReference>
<dbReference type="PIRSF" id="PIRSF028177">
    <property type="entry name" value="Polyketide_synth_Omtfrase_TcmP"/>
    <property type="match status" value="1"/>
</dbReference>
<dbReference type="PANTHER" id="PTHR43619">
    <property type="entry name" value="S-ADENOSYL-L-METHIONINE-DEPENDENT METHYLTRANSFERASE YKTD-RELATED"/>
    <property type="match status" value="1"/>
</dbReference>
<keyword evidence="4" id="KW-1185">Reference proteome</keyword>
<proteinExistence type="predicted"/>
<organism evidence="3 4">
    <name type="scientific">Marininema halotolerans</name>
    <dbReference type="NCBI Taxonomy" id="1155944"/>
    <lineage>
        <taxon>Bacteria</taxon>
        <taxon>Bacillati</taxon>
        <taxon>Bacillota</taxon>
        <taxon>Bacilli</taxon>
        <taxon>Bacillales</taxon>
        <taxon>Thermoactinomycetaceae</taxon>
        <taxon>Marininema</taxon>
    </lineage>
</organism>
<evidence type="ECO:0000256" key="1">
    <source>
        <dbReference type="ARBA" id="ARBA00022603"/>
    </source>
</evidence>
<dbReference type="PANTHER" id="PTHR43619:SF2">
    <property type="entry name" value="S-ADENOSYL-L-METHIONINE-DEPENDENT METHYLTRANSFERASES SUPERFAMILY PROTEIN"/>
    <property type="match status" value="1"/>
</dbReference>
<dbReference type="InterPro" id="IPR029063">
    <property type="entry name" value="SAM-dependent_MTases_sf"/>
</dbReference>
<dbReference type="Proteomes" id="UP000198660">
    <property type="component" value="Unassembled WGS sequence"/>
</dbReference>
<reference evidence="4" key="1">
    <citation type="submission" date="2016-10" db="EMBL/GenBank/DDBJ databases">
        <authorList>
            <person name="Varghese N."/>
            <person name="Submissions S."/>
        </authorList>
    </citation>
    <scope>NUCLEOTIDE SEQUENCE [LARGE SCALE GENOMIC DNA]</scope>
    <source>
        <strain evidence="4">DSM 45789</strain>
    </source>
</reference>
<keyword evidence="1 3" id="KW-0489">Methyltransferase</keyword>
<name>A0A1I6R9K1_9BACL</name>
<accession>A0A1I6R9K1</accession>
<keyword evidence="2 3" id="KW-0808">Transferase</keyword>
<dbReference type="AlphaFoldDB" id="A0A1I6R9K1"/>
<dbReference type="EMBL" id="FPAA01000004">
    <property type="protein sequence ID" value="SFS61374.1"/>
    <property type="molecule type" value="Genomic_DNA"/>
</dbReference>
<dbReference type="Pfam" id="PF04072">
    <property type="entry name" value="LCM"/>
    <property type="match status" value="1"/>
</dbReference>
<dbReference type="InterPro" id="IPR007213">
    <property type="entry name" value="Ppm1/Ppm2/Tcmp"/>
</dbReference>
<dbReference type="GO" id="GO:0032259">
    <property type="term" value="P:methylation"/>
    <property type="evidence" value="ECO:0007669"/>
    <property type="project" value="UniProtKB-KW"/>
</dbReference>
<evidence type="ECO:0000256" key="2">
    <source>
        <dbReference type="ARBA" id="ARBA00022679"/>
    </source>
</evidence>
<sequence length="272" mass="32483">MMNEKIRLTKEKEMLLMTLYGRAQESRKQEPIIKDHDAEDIIEKIDYDFSKLTIYRGDTVTIAIRAKYLDQWTKEFLSDHPKATVIHLACGLDSRINRVQVSDTVAWYDIDYPEVIELRRQFYEERSHYHMIGSSVVDPEWLSQIPTENPVLIIAEGLTMYLHKQEVYDLFQRLSDRFSTGQVAFDALNPFATRWAKFRKMTRTTGATFHWALKKPEIIEEWVPRFHLMKQLNLFEAPEIRQLPQDAQQVFLLFQKVPWLKKMTRLFLYRFE</sequence>
<evidence type="ECO:0000313" key="3">
    <source>
        <dbReference type="EMBL" id="SFS61374.1"/>
    </source>
</evidence>
<gene>
    <name evidence="3" type="ORF">SAMN05444972_104306</name>
</gene>